<gene>
    <name evidence="4" type="ORF">EDC18_11614</name>
</gene>
<keyword evidence="2" id="KW-0472">Membrane</keyword>
<keyword evidence="5" id="KW-1185">Reference proteome</keyword>
<keyword evidence="2" id="KW-0812">Transmembrane</keyword>
<accession>A0A4R3MIU4</accession>
<comment type="caution">
    <text evidence="4">The sequence shown here is derived from an EMBL/GenBank/DDBJ whole genome shotgun (WGS) entry which is preliminary data.</text>
</comment>
<evidence type="ECO:0000313" key="5">
    <source>
        <dbReference type="Proteomes" id="UP000294902"/>
    </source>
</evidence>
<evidence type="ECO:0000256" key="1">
    <source>
        <dbReference type="ARBA" id="ARBA00005801"/>
    </source>
</evidence>
<evidence type="ECO:0000256" key="2">
    <source>
        <dbReference type="SAM" id="Phobius"/>
    </source>
</evidence>
<organism evidence="4 5">
    <name type="scientific">Natranaerovirga pectinivora</name>
    <dbReference type="NCBI Taxonomy" id="682400"/>
    <lineage>
        <taxon>Bacteria</taxon>
        <taxon>Bacillati</taxon>
        <taxon>Bacillota</taxon>
        <taxon>Clostridia</taxon>
        <taxon>Lachnospirales</taxon>
        <taxon>Natranaerovirgaceae</taxon>
        <taxon>Natranaerovirga</taxon>
    </lineage>
</organism>
<dbReference type="PANTHER" id="PTHR30487">
    <property type="entry name" value="TYPE 4 PREPILIN-LIKE PROTEINS LEADER PEPTIDE-PROCESSING ENZYME"/>
    <property type="match status" value="1"/>
</dbReference>
<protein>
    <submittedName>
        <fullName evidence="4">Prepilin peptidase CpaA</fullName>
    </submittedName>
</protein>
<dbReference type="Pfam" id="PF01478">
    <property type="entry name" value="Peptidase_A24"/>
    <property type="match status" value="1"/>
</dbReference>
<dbReference type="InterPro" id="IPR000045">
    <property type="entry name" value="Prepilin_IV_endopep_pep"/>
</dbReference>
<dbReference type="GO" id="GO:0004190">
    <property type="term" value="F:aspartic-type endopeptidase activity"/>
    <property type="evidence" value="ECO:0007669"/>
    <property type="project" value="InterPro"/>
</dbReference>
<dbReference type="PANTHER" id="PTHR30487:SF0">
    <property type="entry name" value="PREPILIN LEADER PEPTIDASE_N-METHYLTRANSFERASE-RELATED"/>
    <property type="match status" value="1"/>
</dbReference>
<dbReference type="GO" id="GO:0006465">
    <property type="term" value="P:signal peptide processing"/>
    <property type="evidence" value="ECO:0007669"/>
    <property type="project" value="TreeGrafter"/>
</dbReference>
<proteinExistence type="inferred from homology"/>
<dbReference type="Proteomes" id="UP000294902">
    <property type="component" value="Unassembled WGS sequence"/>
</dbReference>
<evidence type="ECO:0000313" key="4">
    <source>
        <dbReference type="EMBL" id="TCT11655.1"/>
    </source>
</evidence>
<feature type="transmembrane region" description="Helical" evidence="2">
    <location>
        <begin position="92"/>
        <end position="113"/>
    </location>
</feature>
<dbReference type="OrthoDB" id="5508079at2"/>
<dbReference type="RefSeq" id="WP_132254173.1">
    <property type="nucleotide sequence ID" value="NZ_SMAL01000016.1"/>
</dbReference>
<dbReference type="Gene3D" id="1.20.120.1220">
    <property type="match status" value="1"/>
</dbReference>
<feature type="transmembrane region" description="Helical" evidence="2">
    <location>
        <begin position="125"/>
        <end position="142"/>
    </location>
</feature>
<dbReference type="EMBL" id="SMAL01000016">
    <property type="protein sequence ID" value="TCT11655.1"/>
    <property type="molecule type" value="Genomic_DNA"/>
</dbReference>
<reference evidence="4 5" key="1">
    <citation type="submission" date="2019-03" db="EMBL/GenBank/DDBJ databases">
        <title>Genomic Encyclopedia of Type Strains, Phase IV (KMG-IV): sequencing the most valuable type-strain genomes for metagenomic binning, comparative biology and taxonomic classification.</title>
        <authorList>
            <person name="Goeker M."/>
        </authorList>
    </citation>
    <scope>NUCLEOTIDE SEQUENCE [LARGE SCALE GENOMIC DNA]</scope>
    <source>
        <strain evidence="4 5">DSM 24629</strain>
    </source>
</reference>
<feature type="transmembrane region" description="Helical" evidence="2">
    <location>
        <begin position="54"/>
        <end position="72"/>
    </location>
</feature>
<dbReference type="InterPro" id="IPR050882">
    <property type="entry name" value="Prepilin_peptidase/N-MTase"/>
</dbReference>
<evidence type="ECO:0000259" key="3">
    <source>
        <dbReference type="Pfam" id="PF01478"/>
    </source>
</evidence>
<keyword evidence="2" id="KW-1133">Transmembrane helix</keyword>
<name>A0A4R3MIU4_9FIRM</name>
<feature type="transmembrane region" description="Helical" evidence="2">
    <location>
        <begin position="29"/>
        <end position="47"/>
    </location>
</feature>
<dbReference type="AlphaFoldDB" id="A0A4R3MIU4"/>
<feature type="transmembrane region" description="Helical" evidence="2">
    <location>
        <begin position="154"/>
        <end position="170"/>
    </location>
</feature>
<feature type="domain" description="Prepilin type IV endopeptidase peptidase" evidence="3">
    <location>
        <begin position="8"/>
        <end position="108"/>
    </location>
</feature>
<sequence length="171" mass="19510">MTIAYINLIIILIISVITDKKSYKINNKILFIGSLFGFFLNSVQNGLKGFTDSFLGFILPITFLFVLFALNMLGAGDVKLFATIGALMGFEFVLYVMLYSFVFGGILAFVILIRRRLLLNRLKYFMTYITSVFITKRLGVYYDKKRDGLEPVMHFSYAITMGVLIKIITLM</sequence>
<dbReference type="GO" id="GO:0005886">
    <property type="term" value="C:plasma membrane"/>
    <property type="evidence" value="ECO:0007669"/>
    <property type="project" value="TreeGrafter"/>
</dbReference>
<comment type="similarity">
    <text evidence="1">Belongs to the peptidase A24 family.</text>
</comment>